<feature type="transmembrane region" description="Helical" evidence="6">
    <location>
        <begin position="311"/>
        <end position="334"/>
    </location>
</feature>
<gene>
    <name evidence="8" type="primary">exoA</name>
    <name evidence="8" type="ORF">KARMA_1955</name>
</gene>
<keyword evidence="6" id="KW-0812">Transmembrane</keyword>
<dbReference type="EMBL" id="FMJB01000048">
    <property type="protein sequence ID" value="SCM67750.1"/>
    <property type="molecule type" value="Genomic_DNA"/>
</dbReference>
<dbReference type="Gene3D" id="3.90.550.10">
    <property type="entry name" value="Spore Coat Polysaccharide Biosynthesis Protein SpsA, Chain A"/>
    <property type="match status" value="1"/>
</dbReference>
<evidence type="ECO:0000313" key="9">
    <source>
        <dbReference type="Proteomes" id="UP000184085"/>
    </source>
</evidence>
<evidence type="ECO:0000256" key="4">
    <source>
        <dbReference type="ARBA" id="ARBA00022679"/>
    </source>
</evidence>
<evidence type="ECO:0000256" key="2">
    <source>
        <dbReference type="ARBA" id="ARBA00022475"/>
    </source>
</evidence>
<keyword evidence="2" id="KW-1003">Cell membrane</keyword>
<evidence type="ECO:0000256" key="6">
    <source>
        <dbReference type="SAM" id="Phobius"/>
    </source>
</evidence>
<evidence type="ECO:0000256" key="1">
    <source>
        <dbReference type="ARBA" id="ARBA00004236"/>
    </source>
</evidence>
<evidence type="ECO:0000259" key="7">
    <source>
        <dbReference type="Pfam" id="PF00535"/>
    </source>
</evidence>
<keyword evidence="9" id="KW-1185">Reference proteome</keyword>
<evidence type="ECO:0000256" key="5">
    <source>
        <dbReference type="ARBA" id="ARBA00023136"/>
    </source>
</evidence>
<evidence type="ECO:0000256" key="3">
    <source>
        <dbReference type="ARBA" id="ARBA00022676"/>
    </source>
</evidence>
<keyword evidence="4 8" id="KW-0808">Transferase</keyword>
<dbReference type="GO" id="GO:0016757">
    <property type="term" value="F:glycosyltransferase activity"/>
    <property type="evidence" value="ECO:0007669"/>
    <property type="project" value="UniProtKB-KW"/>
</dbReference>
<sequence length="341" mass="38048">MNALSQSFYTANALDPRSVLVAIPTFNEEAHIANTLHELLDNDVAMLSVKIVVADGGSTDRTCEIVTRLAERYPNLELIHNPDRIQAAAINRVVETCAEAHHEYLVRVDAHAKYPRGYVLRVAKTLMVHDAAAVATVMDSVGDNCFQRGSAWAMETILGTGGSSHRGGHKSGYVDHGHHAGFRLDFWRQTGGYDTTFIANEDAELDYRLGMIGGKIWLDATIRLDYIMRATAMKLAKQYWNYGTGRAQTILHHKIQPRLRQMVPPVIFLVNLFSILLATTFPMLILLPVSYVLILAGTALFLAAKHRCKCALMAAPALFIMHQCWGAGFLVYMLRNVRRWV</sequence>
<dbReference type="PANTHER" id="PTHR43646:SF2">
    <property type="entry name" value="GLYCOSYLTRANSFERASE 2-LIKE DOMAIN-CONTAINING PROTEIN"/>
    <property type="match status" value="1"/>
</dbReference>
<accession>A0A1M4MYS7</accession>
<dbReference type="InterPro" id="IPR029044">
    <property type="entry name" value="Nucleotide-diphossugar_trans"/>
</dbReference>
<dbReference type="AlphaFoldDB" id="A0A1M4MYS7"/>
<keyword evidence="3" id="KW-0328">Glycosyltransferase</keyword>
<name>A0A1M4MYS7_9RHOB</name>
<dbReference type="RefSeq" id="WP_072706394.1">
    <property type="nucleotide sequence ID" value="NZ_FMJB01000048.1"/>
</dbReference>
<feature type="domain" description="Glycosyltransferase 2-like" evidence="7">
    <location>
        <begin position="21"/>
        <end position="183"/>
    </location>
</feature>
<comment type="subcellular location">
    <subcellularLocation>
        <location evidence="1">Cell membrane</location>
    </subcellularLocation>
</comment>
<dbReference type="CDD" id="cd02525">
    <property type="entry name" value="Succinoglycan_BP_ExoA"/>
    <property type="match status" value="1"/>
</dbReference>
<dbReference type="PANTHER" id="PTHR43646">
    <property type="entry name" value="GLYCOSYLTRANSFERASE"/>
    <property type="match status" value="1"/>
</dbReference>
<reference evidence="9" key="1">
    <citation type="submission" date="2016-09" db="EMBL/GenBank/DDBJ databases">
        <authorList>
            <person name="Wibberg D."/>
        </authorList>
    </citation>
    <scope>NUCLEOTIDE SEQUENCE [LARGE SCALE GENOMIC DNA]</scope>
</reference>
<evidence type="ECO:0000313" key="8">
    <source>
        <dbReference type="EMBL" id="SCM67750.1"/>
    </source>
</evidence>
<dbReference type="Proteomes" id="UP000184085">
    <property type="component" value="Unassembled WGS sequence"/>
</dbReference>
<keyword evidence="6" id="KW-1133">Transmembrane helix</keyword>
<organism evidence="8 9">
    <name type="scientific">Donghicola eburneus</name>
    <dbReference type="NCBI Taxonomy" id="393278"/>
    <lineage>
        <taxon>Bacteria</taxon>
        <taxon>Pseudomonadati</taxon>
        <taxon>Pseudomonadota</taxon>
        <taxon>Alphaproteobacteria</taxon>
        <taxon>Rhodobacterales</taxon>
        <taxon>Roseobacteraceae</taxon>
        <taxon>Donghicola</taxon>
    </lineage>
</organism>
<feature type="transmembrane region" description="Helical" evidence="6">
    <location>
        <begin position="262"/>
        <end position="279"/>
    </location>
</feature>
<protein>
    <submittedName>
        <fullName evidence="8">Putative putative glycosyl transferase ExoA</fullName>
    </submittedName>
</protein>
<dbReference type="InterPro" id="IPR001173">
    <property type="entry name" value="Glyco_trans_2-like"/>
</dbReference>
<dbReference type="GO" id="GO:0005886">
    <property type="term" value="C:plasma membrane"/>
    <property type="evidence" value="ECO:0007669"/>
    <property type="project" value="UniProtKB-SubCell"/>
</dbReference>
<proteinExistence type="predicted"/>
<dbReference type="Pfam" id="PF00535">
    <property type="entry name" value="Glycos_transf_2"/>
    <property type="match status" value="1"/>
</dbReference>
<dbReference type="SUPFAM" id="SSF53448">
    <property type="entry name" value="Nucleotide-diphospho-sugar transferases"/>
    <property type="match status" value="1"/>
</dbReference>
<keyword evidence="5 6" id="KW-0472">Membrane</keyword>